<gene>
    <name evidence="2" type="ORF">SVUK_LOCUS12974</name>
</gene>
<accession>A0A3P7J4D9</accession>
<name>A0A3P7J4D9_STRVU</name>
<proteinExistence type="predicted"/>
<dbReference type="OrthoDB" id="5815649at2759"/>
<dbReference type="AlphaFoldDB" id="A0A3P7J4D9"/>
<protein>
    <submittedName>
        <fullName evidence="2">Uncharacterized protein</fullName>
    </submittedName>
</protein>
<reference evidence="2 3" key="1">
    <citation type="submission" date="2018-11" db="EMBL/GenBank/DDBJ databases">
        <authorList>
            <consortium name="Pathogen Informatics"/>
        </authorList>
    </citation>
    <scope>NUCLEOTIDE SEQUENCE [LARGE SCALE GENOMIC DNA]</scope>
</reference>
<evidence type="ECO:0000313" key="3">
    <source>
        <dbReference type="Proteomes" id="UP000270094"/>
    </source>
</evidence>
<keyword evidence="3" id="KW-1185">Reference proteome</keyword>
<sequence>MRRTDDRWTLRNLERIPRKAKHPRERSPTKWADVFVTRMDQLNSQLVAGNGSGPREHRHRSSIATSWMTLARDRNGWKQCCGLHDK</sequence>
<evidence type="ECO:0000313" key="2">
    <source>
        <dbReference type="EMBL" id="VDM77976.1"/>
    </source>
</evidence>
<dbReference type="Proteomes" id="UP000270094">
    <property type="component" value="Unassembled WGS sequence"/>
</dbReference>
<feature type="compositionally biased region" description="Basic and acidic residues" evidence="1">
    <location>
        <begin position="1"/>
        <end position="17"/>
    </location>
</feature>
<feature type="region of interest" description="Disordered" evidence="1">
    <location>
        <begin position="1"/>
        <end position="30"/>
    </location>
</feature>
<organism evidence="2 3">
    <name type="scientific">Strongylus vulgaris</name>
    <name type="common">Blood worm</name>
    <dbReference type="NCBI Taxonomy" id="40348"/>
    <lineage>
        <taxon>Eukaryota</taxon>
        <taxon>Metazoa</taxon>
        <taxon>Ecdysozoa</taxon>
        <taxon>Nematoda</taxon>
        <taxon>Chromadorea</taxon>
        <taxon>Rhabditida</taxon>
        <taxon>Rhabditina</taxon>
        <taxon>Rhabditomorpha</taxon>
        <taxon>Strongyloidea</taxon>
        <taxon>Strongylidae</taxon>
        <taxon>Strongylus</taxon>
    </lineage>
</organism>
<evidence type="ECO:0000256" key="1">
    <source>
        <dbReference type="SAM" id="MobiDB-lite"/>
    </source>
</evidence>
<dbReference type="EMBL" id="UYYB01100599">
    <property type="protein sequence ID" value="VDM77976.1"/>
    <property type="molecule type" value="Genomic_DNA"/>
</dbReference>